<protein>
    <submittedName>
        <fullName evidence="1">Uncharacterized protein</fullName>
    </submittedName>
</protein>
<accession>A0A699SBH4</accession>
<sequence>MYGCCMVVVTIHGVMVAYGGGGCRRGRGDKEVVAREGKWRRGPGRSGGEEAFWFRPKKPAEKVFRRRRGGGGGSRTAVAAAGGESISEVCVCIKMKMR</sequence>
<reference evidence="1" key="1">
    <citation type="journal article" date="2019" name="Sci. Rep.">
        <title>Draft genome of Tanacetum cinerariifolium, the natural source of mosquito coil.</title>
        <authorList>
            <person name="Yamashiro T."/>
            <person name="Shiraishi A."/>
            <person name="Satake H."/>
            <person name="Nakayama K."/>
        </authorList>
    </citation>
    <scope>NUCLEOTIDE SEQUENCE</scope>
</reference>
<organism evidence="1">
    <name type="scientific">Tanacetum cinerariifolium</name>
    <name type="common">Dalmatian daisy</name>
    <name type="synonym">Chrysanthemum cinerariifolium</name>
    <dbReference type="NCBI Taxonomy" id="118510"/>
    <lineage>
        <taxon>Eukaryota</taxon>
        <taxon>Viridiplantae</taxon>
        <taxon>Streptophyta</taxon>
        <taxon>Embryophyta</taxon>
        <taxon>Tracheophyta</taxon>
        <taxon>Spermatophyta</taxon>
        <taxon>Magnoliopsida</taxon>
        <taxon>eudicotyledons</taxon>
        <taxon>Gunneridae</taxon>
        <taxon>Pentapetalae</taxon>
        <taxon>asterids</taxon>
        <taxon>campanulids</taxon>
        <taxon>Asterales</taxon>
        <taxon>Asteraceae</taxon>
        <taxon>Asteroideae</taxon>
        <taxon>Anthemideae</taxon>
        <taxon>Anthemidinae</taxon>
        <taxon>Tanacetum</taxon>
    </lineage>
</organism>
<gene>
    <name evidence="1" type="ORF">Tci_866513</name>
</gene>
<comment type="caution">
    <text evidence="1">The sequence shown here is derived from an EMBL/GenBank/DDBJ whole genome shotgun (WGS) entry which is preliminary data.</text>
</comment>
<dbReference type="AlphaFoldDB" id="A0A699SBH4"/>
<proteinExistence type="predicted"/>
<name>A0A699SBH4_TANCI</name>
<dbReference type="EMBL" id="BKCJ011149310">
    <property type="protein sequence ID" value="GFC94543.1"/>
    <property type="molecule type" value="Genomic_DNA"/>
</dbReference>
<evidence type="ECO:0000313" key="1">
    <source>
        <dbReference type="EMBL" id="GFC94543.1"/>
    </source>
</evidence>